<evidence type="ECO:0000313" key="1">
    <source>
        <dbReference type="EMBL" id="RDX99270.1"/>
    </source>
</evidence>
<evidence type="ECO:0000313" key="2">
    <source>
        <dbReference type="Proteomes" id="UP000257109"/>
    </source>
</evidence>
<protein>
    <recommendedName>
        <fullName evidence="3">Retrotransposon gag domain-containing protein</fullName>
    </recommendedName>
</protein>
<evidence type="ECO:0008006" key="3">
    <source>
        <dbReference type="Google" id="ProtNLM"/>
    </source>
</evidence>
<proteinExistence type="predicted"/>
<accession>A0A371H8Z0</accession>
<dbReference type="Proteomes" id="UP000257109">
    <property type="component" value="Unassembled WGS sequence"/>
</dbReference>
<organism evidence="1 2">
    <name type="scientific">Mucuna pruriens</name>
    <name type="common">Velvet bean</name>
    <name type="synonym">Dolichos pruriens</name>
    <dbReference type="NCBI Taxonomy" id="157652"/>
    <lineage>
        <taxon>Eukaryota</taxon>
        <taxon>Viridiplantae</taxon>
        <taxon>Streptophyta</taxon>
        <taxon>Embryophyta</taxon>
        <taxon>Tracheophyta</taxon>
        <taxon>Spermatophyta</taxon>
        <taxon>Magnoliopsida</taxon>
        <taxon>eudicotyledons</taxon>
        <taxon>Gunneridae</taxon>
        <taxon>Pentapetalae</taxon>
        <taxon>rosids</taxon>
        <taxon>fabids</taxon>
        <taxon>Fabales</taxon>
        <taxon>Fabaceae</taxon>
        <taxon>Papilionoideae</taxon>
        <taxon>50 kb inversion clade</taxon>
        <taxon>NPAAA clade</taxon>
        <taxon>indigoferoid/millettioid clade</taxon>
        <taxon>Phaseoleae</taxon>
        <taxon>Mucuna</taxon>
    </lineage>
</organism>
<sequence>MYISGGKDPFNCKLFPGTIRGVAIQWLATLPSRSIRSFNALPPLSIKQLEVVDLFDIKQAKGESLKSYLARINNATVRLSKKGLRVSQFNGALALRRPTSMGEIRTRVEKYIEAEEDKEDRVLAEEATSADG</sequence>
<gene>
    <name evidence="1" type="ORF">CR513_17687</name>
</gene>
<comment type="caution">
    <text evidence="1">The sequence shown here is derived from an EMBL/GenBank/DDBJ whole genome shotgun (WGS) entry which is preliminary data.</text>
</comment>
<name>A0A371H8Z0_MUCPR</name>
<dbReference type="EMBL" id="QJKJ01003267">
    <property type="protein sequence ID" value="RDX99270.1"/>
    <property type="molecule type" value="Genomic_DNA"/>
</dbReference>
<dbReference type="AlphaFoldDB" id="A0A371H8Z0"/>
<feature type="non-terminal residue" evidence="1">
    <location>
        <position position="1"/>
    </location>
</feature>
<keyword evidence="2" id="KW-1185">Reference proteome</keyword>
<reference evidence="1" key="1">
    <citation type="submission" date="2018-05" db="EMBL/GenBank/DDBJ databases">
        <title>Draft genome of Mucuna pruriens seed.</title>
        <authorList>
            <person name="Nnadi N.E."/>
            <person name="Vos R."/>
            <person name="Hasami M.H."/>
            <person name="Devisetty U.K."/>
            <person name="Aguiy J.C."/>
        </authorList>
    </citation>
    <scope>NUCLEOTIDE SEQUENCE [LARGE SCALE GENOMIC DNA]</scope>
    <source>
        <strain evidence="1">JCA_2017</strain>
    </source>
</reference>